<name>A0A916X2V5_9HYPH</name>
<sequence length="82" mass="9473">MNHNTPSANEVYFEFRQVGQQIRVTAIDGGSGIEVVIFGPLNVPQHDLKNLAMRKLLRRLEREEPERGEEFRKRDGRGFGTY</sequence>
<dbReference type="Pfam" id="PF21839">
    <property type="entry name" value="DUF6898"/>
    <property type="match status" value="1"/>
</dbReference>
<dbReference type="Proteomes" id="UP000605148">
    <property type="component" value="Unassembled WGS sequence"/>
</dbReference>
<organism evidence="3 4">
    <name type="scientific">Roseibium aquae</name>
    <dbReference type="NCBI Taxonomy" id="1323746"/>
    <lineage>
        <taxon>Bacteria</taxon>
        <taxon>Pseudomonadati</taxon>
        <taxon>Pseudomonadota</taxon>
        <taxon>Alphaproteobacteria</taxon>
        <taxon>Hyphomicrobiales</taxon>
        <taxon>Stappiaceae</taxon>
        <taxon>Roseibium</taxon>
    </lineage>
</organism>
<feature type="domain" description="DUF6898" evidence="2">
    <location>
        <begin position="9"/>
        <end position="63"/>
    </location>
</feature>
<gene>
    <name evidence="3" type="ORF">GCM10011316_30870</name>
</gene>
<evidence type="ECO:0000313" key="3">
    <source>
        <dbReference type="EMBL" id="GGB56562.1"/>
    </source>
</evidence>
<dbReference type="AlphaFoldDB" id="A0A916X2V5"/>
<feature type="region of interest" description="Disordered" evidence="1">
    <location>
        <begin position="62"/>
        <end position="82"/>
    </location>
</feature>
<comment type="caution">
    <text evidence="3">The sequence shown here is derived from an EMBL/GenBank/DDBJ whole genome shotgun (WGS) entry which is preliminary data.</text>
</comment>
<dbReference type="OrthoDB" id="8454594at2"/>
<evidence type="ECO:0000259" key="2">
    <source>
        <dbReference type="Pfam" id="PF21839"/>
    </source>
</evidence>
<dbReference type="RefSeq" id="WP_150497180.1">
    <property type="nucleotide sequence ID" value="NZ_BMFA01000009.1"/>
</dbReference>
<accession>A0A916X2V5</accession>
<evidence type="ECO:0000313" key="4">
    <source>
        <dbReference type="Proteomes" id="UP000605148"/>
    </source>
</evidence>
<proteinExistence type="predicted"/>
<dbReference type="InterPro" id="IPR054193">
    <property type="entry name" value="DUF6898"/>
</dbReference>
<reference evidence="3" key="2">
    <citation type="submission" date="2020-09" db="EMBL/GenBank/DDBJ databases">
        <authorList>
            <person name="Sun Q."/>
            <person name="Zhou Y."/>
        </authorList>
    </citation>
    <scope>NUCLEOTIDE SEQUENCE</scope>
    <source>
        <strain evidence="3">CGMCC 1.12426</strain>
    </source>
</reference>
<keyword evidence="4" id="KW-1185">Reference proteome</keyword>
<evidence type="ECO:0000256" key="1">
    <source>
        <dbReference type="SAM" id="MobiDB-lite"/>
    </source>
</evidence>
<reference evidence="3" key="1">
    <citation type="journal article" date="2014" name="Int. J. Syst. Evol. Microbiol.">
        <title>Complete genome sequence of Corynebacterium casei LMG S-19264T (=DSM 44701T), isolated from a smear-ripened cheese.</title>
        <authorList>
            <consortium name="US DOE Joint Genome Institute (JGI-PGF)"/>
            <person name="Walter F."/>
            <person name="Albersmeier A."/>
            <person name="Kalinowski J."/>
            <person name="Ruckert C."/>
        </authorList>
    </citation>
    <scope>NUCLEOTIDE SEQUENCE</scope>
    <source>
        <strain evidence="3">CGMCC 1.12426</strain>
    </source>
</reference>
<dbReference type="EMBL" id="BMFA01000009">
    <property type="protein sequence ID" value="GGB56562.1"/>
    <property type="molecule type" value="Genomic_DNA"/>
</dbReference>
<protein>
    <recommendedName>
        <fullName evidence="2">DUF6898 domain-containing protein</fullName>
    </recommendedName>
</protein>